<dbReference type="Proteomes" id="UP000255443">
    <property type="component" value="Unassembled WGS sequence"/>
</dbReference>
<proteinExistence type="predicted"/>
<sequence length="438" mass="49585">MYGAKKPITPEKNFMSSVLCALCIDTSTGQPCNPGDTRQIISQLIDLAFKEYGENNPRLYRAATEELVDTALQDSGLSEKYDTEWWATATWFEVRDMLHNAGFIAAAQRAHYQAMPQLSEMSALLGNPGIRDIFAAVQRNGSSEPLLDYIRRSLDQGHNDYPMMSGHTRFMLNPETRIVAVDLNNVAGDKTPAGRLKTGIMYLLAGQIAGGDFTLPQYKDEVLKNLPRTYHDIALKRINQLDQEVKTKVYDELHNSRGIDFIWDGLDTQEREQRKFGIRTVLSTQYLKDYPESILKSANTLWLLRYRPEDIPFLKDNFNVPEFMLRRFLKMPEGPAPDGSGVPVLGVFRVKGGTLARILKFTVGPHELWALNSSLKDSALRKILTRTLGSVRARKILAENFRQGSATSYIEHRAEQHNSDNVIEELATELIRQQGYNL</sequence>
<dbReference type="InterPro" id="IPR027417">
    <property type="entry name" value="P-loop_NTPase"/>
</dbReference>
<gene>
    <name evidence="1" type="ORF">NCTC7303_00107</name>
</gene>
<accession>A0A379SGW6</accession>
<organism evidence="1 2">
    <name type="scientific">Salmonella enterica subsp. arizonae</name>
    <dbReference type="NCBI Taxonomy" id="59203"/>
    <lineage>
        <taxon>Bacteria</taxon>
        <taxon>Pseudomonadati</taxon>
        <taxon>Pseudomonadota</taxon>
        <taxon>Gammaproteobacteria</taxon>
        <taxon>Enterobacterales</taxon>
        <taxon>Enterobacteriaceae</taxon>
        <taxon>Salmonella</taxon>
    </lineage>
</organism>
<dbReference type="EMBL" id="UGXC01000001">
    <property type="protein sequence ID" value="SUG28001.1"/>
    <property type="molecule type" value="Genomic_DNA"/>
</dbReference>
<dbReference type="Gene3D" id="3.40.50.300">
    <property type="entry name" value="P-loop containing nucleotide triphosphate hydrolases"/>
    <property type="match status" value="1"/>
</dbReference>
<dbReference type="SUPFAM" id="SSF52540">
    <property type="entry name" value="P-loop containing nucleoside triphosphate hydrolases"/>
    <property type="match status" value="1"/>
</dbReference>
<protein>
    <submittedName>
        <fullName evidence="1">Conjugal transfer protein TraU</fullName>
    </submittedName>
</protein>
<dbReference type="AlphaFoldDB" id="A0A379SGW6"/>
<reference evidence="1 2" key="1">
    <citation type="submission" date="2018-06" db="EMBL/GenBank/DDBJ databases">
        <authorList>
            <consortium name="Pathogen Informatics"/>
            <person name="Doyle S."/>
        </authorList>
    </citation>
    <scope>NUCLEOTIDE SEQUENCE [LARGE SCALE GENOMIC DNA]</scope>
    <source>
        <strain evidence="1 2">NCTC7303</strain>
    </source>
</reference>
<evidence type="ECO:0000313" key="2">
    <source>
        <dbReference type="Proteomes" id="UP000255443"/>
    </source>
</evidence>
<evidence type="ECO:0000313" key="1">
    <source>
        <dbReference type="EMBL" id="SUG28001.1"/>
    </source>
</evidence>
<name>A0A379SGW6_SALER</name>